<dbReference type="EMBL" id="MU865132">
    <property type="protein sequence ID" value="KAK4457176.1"/>
    <property type="molecule type" value="Genomic_DNA"/>
</dbReference>
<sequence>MEWALMYRSGCIYISLAFFFSSFFSFARSEREEGTDEAKDVKHTTQKQHSGSATAFLSFQMWLRKRVSFLLFFYIPSSLFFLFFF</sequence>
<proteinExistence type="predicted"/>
<accession>A0AAV9HDM6</accession>
<protein>
    <recommendedName>
        <fullName evidence="4">Secreted protein</fullName>
    </recommendedName>
</protein>
<evidence type="ECO:0000256" key="1">
    <source>
        <dbReference type="SAM" id="Phobius"/>
    </source>
</evidence>
<keyword evidence="1" id="KW-0812">Transmembrane</keyword>
<evidence type="ECO:0000313" key="2">
    <source>
        <dbReference type="EMBL" id="KAK4457176.1"/>
    </source>
</evidence>
<keyword evidence="1" id="KW-1133">Transmembrane helix</keyword>
<keyword evidence="3" id="KW-1185">Reference proteome</keyword>
<name>A0AAV9HDM6_9PEZI</name>
<organism evidence="2 3">
    <name type="scientific">Cladorrhinum samala</name>
    <dbReference type="NCBI Taxonomy" id="585594"/>
    <lineage>
        <taxon>Eukaryota</taxon>
        <taxon>Fungi</taxon>
        <taxon>Dikarya</taxon>
        <taxon>Ascomycota</taxon>
        <taxon>Pezizomycotina</taxon>
        <taxon>Sordariomycetes</taxon>
        <taxon>Sordariomycetidae</taxon>
        <taxon>Sordariales</taxon>
        <taxon>Podosporaceae</taxon>
        <taxon>Cladorrhinum</taxon>
    </lineage>
</organism>
<reference evidence="2" key="2">
    <citation type="submission" date="2023-06" db="EMBL/GenBank/DDBJ databases">
        <authorList>
            <consortium name="Lawrence Berkeley National Laboratory"/>
            <person name="Mondo S.J."/>
            <person name="Hensen N."/>
            <person name="Bonometti L."/>
            <person name="Westerberg I."/>
            <person name="Brannstrom I.O."/>
            <person name="Guillou S."/>
            <person name="Cros-Aarteil S."/>
            <person name="Calhoun S."/>
            <person name="Haridas S."/>
            <person name="Kuo A."/>
            <person name="Pangilinan J."/>
            <person name="Riley R."/>
            <person name="Labutti K."/>
            <person name="Andreopoulos B."/>
            <person name="Lipzen A."/>
            <person name="Chen C."/>
            <person name="Yanf M."/>
            <person name="Daum C."/>
            <person name="Ng V."/>
            <person name="Clum A."/>
            <person name="Steindorff A."/>
            <person name="Ohm R."/>
            <person name="Martin F."/>
            <person name="Silar P."/>
            <person name="Natvig D."/>
            <person name="Lalanne C."/>
            <person name="Gautier V."/>
            <person name="Ament-Velasquez S.L."/>
            <person name="Kruys A."/>
            <person name="Hutchinson M.I."/>
            <person name="Powell A.J."/>
            <person name="Barry K."/>
            <person name="Miller A.N."/>
            <person name="Grigoriev I.V."/>
            <person name="Debuchy R."/>
            <person name="Gladieux P."/>
            <person name="Thoren M.H."/>
            <person name="Johannesson H."/>
        </authorList>
    </citation>
    <scope>NUCLEOTIDE SEQUENCE</scope>
    <source>
        <strain evidence="2">PSN324</strain>
    </source>
</reference>
<dbReference type="Proteomes" id="UP001321749">
    <property type="component" value="Unassembled WGS sequence"/>
</dbReference>
<evidence type="ECO:0000313" key="3">
    <source>
        <dbReference type="Proteomes" id="UP001321749"/>
    </source>
</evidence>
<feature type="transmembrane region" description="Helical" evidence="1">
    <location>
        <begin position="67"/>
        <end position="84"/>
    </location>
</feature>
<gene>
    <name evidence="2" type="ORF">QBC42DRAFT_44833</name>
</gene>
<evidence type="ECO:0008006" key="4">
    <source>
        <dbReference type="Google" id="ProtNLM"/>
    </source>
</evidence>
<dbReference type="AlphaFoldDB" id="A0AAV9HDM6"/>
<feature type="transmembrane region" description="Helical" evidence="1">
    <location>
        <begin position="6"/>
        <end position="27"/>
    </location>
</feature>
<comment type="caution">
    <text evidence="2">The sequence shown here is derived from an EMBL/GenBank/DDBJ whole genome shotgun (WGS) entry which is preliminary data.</text>
</comment>
<keyword evidence="1" id="KW-0472">Membrane</keyword>
<reference evidence="2" key="1">
    <citation type="journal article" date="2023" name="Mol. Phylogenet. Evol.">
        <title>Genome-scale phylogeny and comparative genomics of the fungal order Sordariales.</title>
        <authorList>
            <person name="Hensen N."/>
            <person name="Bonometti L."/>
            <person name="Westerberg I."/>
            <person name="Brannstrom I.O."/>
            <person name="Guillou S."/>
            <person name="Cros-Aarteil S."/>
            <person name="Calhoun S."/>
            <person name="Haridas S."/>
            <person name="Kuo A."/>
            <person name="Mondo S."/>
            <person name="Pangilinan J."/>
            <person name="Riley R."/>
            <person name="LaButti K."/>
            <person name="Andreopoulos B."/>
            <person name="Lipzen A."/>
            <person name="Chen C."/>
            <person name="Yan M."/>
            <person name="Daum C."/>
            <person name="Ng V."/>
            <person name="Clum A."/>
            <person name="Steindorff A."/>
            <person name="Ohm R.A."/>
            <person name="Martin F."/>
            <person name="Silar P."/>
            <person name="Natvig D.O."/>
            <person name="Lalanne C."/>
            <person name="Gautier V."/>
            <person name="Ament-Velasquez S.L."/>
            <person name="Kruys A."/>
            <person name="Hutchinson M.I."/>
            <person name="Powell A.J."/>
            <person name="Barry K."/>
            <person name="Miller A.N."/>
            <person name="Grigoriev I.V."/>
            <person name="Debuchy R."/>
            <person name="Gladieux P."/>
            <person name="Hiltunen Thoren M."/>
            <person name="Johannesson H."/>
        </authorList>
    </citation>
    <scope>NUCLEOTIDE SEQUENCE</scope>
    <source>
        <strain evidence="2">PSN324</strain>
    </source>
</reference>